<evidence type="ECO:0000313" key="2">
    <source>
        <dbReference type="Proteomes" id="UP000623107"/>
    </source>
</evidence>
<organism evidence="1 2">
    <name type="scientific">Gluconobacter vitians</name>
    <dbReference type="NCBI Taxonomy" id="2728102"/>
    <lineage>
        <taxon>Bacteria</taxon>
        <taxon>Pseudomonadati</taxon>
        <taxon>Pseudomonadota</taxon>
        <taxon>Alphaproteobacteria</taxon>
        <taxon>Acetobacterales</taxon>
        <taxon>Acetobacteraceae</taxon>
        <taxon>Gluconobacter</taxon>
    </lineage>
</organism>
<dbReference type="Proteomes" id="UP000623107">
    <property type="component" value="Unassembled WGS sequence"/>
</dbReference>
<dbReference type="RefSeq" id="WP_194260037.1">
    <property type="nucleotide sequence ID" value="NZ_JABCQG010000010.1"/>
</dbReference>
<comment type="caution">
    <text evidence="1">The sequence shown here is derived from an EMBL/GenBank/DDBJ whole genome shotgun (WGS) entry which is preliminary data.</text>
</comment>
<protein>
    <recommendedName>
        <fullName evidence="3">Phage protein</fullName>
    </recommendedName>
</protein>
<gene>
    <name evidence="1" type="ORF">HKD24_09295</name>
</gene>
<evidence type="ECO:0008006" key="3">
    <source>
        <dbReference type="Google" id="ProtNLM"/>
    </source>
</evidence>
<reference evidence="1" key="1">
    <citation type="submission" date="2020-04" db="EMBL/GenBank/DDBJ databases">
        <authorList>
            <person name="Sombolestani A."/>
        </authorList>
    </citation>
    <scope>NUCLEOTIDE SEQUENCE</scope>
    <source>
        <strain evidence="1">LMG 31484</strain>
    </source>
</reference>
<sequence length="252" mass="27873">MALEFKIGLDAKALKMDLSALSEREIPQAEASALNRLAFGAFRNVQDRMSEVFDRPTRFTLFGFKVQKATPGNLEAAVVTKDLIKGAGGTPAIAYLGPQIHGGSRDKTKLEKALSRVSEGQYVVPGRDCPLDGNGNIPRSVIMQVLSRLGAALDARANMGDKTARRLMRRGKAARGRNSEYFIPRERGNGRPKGIYKLLGPGRVGEIFRFVSAPHYETRLPVEQIVNSNVARRQERVVQEEIIKAFRKRGLK</sequence>
<reference evidence="1" key="2">
    <citation type="submission" date="2020-11" db="EMBL/GenBank/DDBJ databases">
        <title>Description of novel Gluconobacter species.</title>
        <authorList>
            <person name="Cleenwerck I."/>
            <person name="Cnockaert M."/>
            <person name="Borremans W."/>
            <person name="Wieme A.D."/>
            <person name="De Vuyst L."/>
            <person name="Vandamme P."/>
        </authorList>
    </citation>
    <scope>NUCLEOTIDE SEQUENCE</scope>
    <source>
        <strain evidence="1">LMG 31484</strain>
    </source>
</reference>
<accession>A0ABR9Y741</accession>
<dbReference type="EMBL" id="JABCQG010000010">
    <property type="protein sequence ID" value="MBF0859408.1"/>
    <property type="molecule type" value="Genomic_DNA"/>
</dbReference>
<name>A0ABR9Y741_9PROT</name>
<proteinExistence type="predicted"/>
<evidence type="ECO:0000313" key="1">
    <source>
        <dbReference type="EMBL" id="MBF0859408.1"/>
    </source>
</evidence>
<keyword evidence="2" id="KW-1185">Reference proteome</keyword>